<protein>
    <submittedName>
        <fullName evidence="2">Uncharacterized protein</fullName>
    </submittedName>
</protein>
<feature type="region of interest" description="Disordered" evidence="1">
    <location>
        <begin position="1"/>
        <end position="100"/>
    </location>
</feature>
<reference evidence="2" key="1">
    <citation type="submission" date="2020-05" db="EMBL/GenBank/DDBJ databases">
        <title>WGS assembly of Panicum virgatum.</title>
        <authorList>
            <person name="Lovell J.T."/>
            <person name="Jenkins J."/>
            <person name="Shu S."/>
            <person name="Juenger T.E."/>
            <person name="Schmutz J."/>
        </authorList>
    </citation>
    <scope>NUCLEOTIDE SEQUENCE</scope>
    <source>
        <strain evidence="2">AP13</strain>
    </source>
</reference>
<dbReference type="Proteomes" id="UP000823388">
    <property type="component" value="Chromosome 9K"/>
</dbReference>
<proteinExistence type="predicted"/>
<evidence type="ECO:0000313" key="3">
    <source>
        <dbReference type="Proteomes" id="UP000823388"/>
    </source>
</evidence>
<evidence type="ECO:0000256" key="1">
    <source>
        <dbReference type="SAM" id="MobiDB-lite"/>
    </source>
</evidence>
<accession>A0A8T0NP27</accession>
<evidence type="ECO:0000313" key="2">
    <source>
        <dbReference type="EMBL" id="KAG2550019.1"/>
    </source>
</evidence>
<sequence>MRSRGRPWRCPQTSRNVARPPLGRRVPKLQAAARQRRPCSAAPMPADPPNWVADPVMGTVDPAPKTSKEARRPTSPSSSMPSAPPIPAPSPSTGRRNPSR</sequence>
<comment type="caution">
    <text evidence="2">The sequence shown here is derived from an EMBL/GenBank/DDBJ whole genome shotgun (WGS) entry which is preliminary data.</text>
</comment>
<gene>
    <name evidence="2" type="ORF">PVAP13_9KG281313</name>
</gene>
<keyword evidence="3" id="KW-1185">Reference proteome</keyword>
<dbReference type="AlphaFoldDB" id="A0A8T0NP27"/>
<name>A0A8T0NP27_PANVG</name>
<organism evidence="2 3">
    <name type="scientific">Panicum virgatum</name>
    <name type="common">Blackwell switchgrass</name>
    <dbReference type="NCBI Taxonomy" id="38727"/>
    <lineage>
        <taxon>Eukaryota</taxon>
        <taxon>Viridiplantae</taxon>
        <taxon>Streptophyta</taxon>
        <taxon>Embryophyta</taxon>
        <taxon>Tracheophyta</taxon>
        <taxon>Spermatophyta</taxon>
        <taxon>Magnoliopsida</taxon>
        <taxon>Liliopsida</taxon>
        <taxon>Poales</taxon>
        <taxon>Poaceae</taxon>
        <taxon>PACMAD clade</taxon>
        <taxon>Panicoideae</taxon>
        <taxon>Panicodae</taxon>
        <taxon>Paniceae</taxon>
        <taxon>Panicinae</taxon>
        <taxon>Panicum</taxon>
        <taxon>Panicum sect. Hiantes</taxon>
    </lineage>
</organism>
<dbReference type="EMBL" id="CM029053">
    <property type="protein sequence ID" value="KAG2550019.1"/>
    <property type="molecule type" value="Genomic_DNA"/>
</dbReference>